<evidence type="ECO:0000313" key="1">
    <source>
        <dbReference type="EMBL" id="RAH47283.1"/>
    </source>
</evidence>
<protein>
    <submittedName>
        <fullName evidence="1">FAD binding domain protein</fullName>
    </submittedName>
</protein>
<keyword evidence="2" id="KW-1185">Reference proteome</keyword>
<accession>A0ACD1GDN2</accession>
<name>A0ACD1GDN2_9EURO</name>
<evidence type="ECO:0000313" key="2">
    <source>
        <dbReference type="Proteomes" id="UP000249057"/>
    </source>
</evidence>
<reference evidence="1" key="1">
    <citation type="submission" date="2018-02" db="EMBL/GenBank/DDBJ databases">
        <title>The genomes of Aspergillus section Nigri reveals drivers in fungal speciation.</title>
        <authorList>
            <consortium name="DOE Joint Genome Institute"/>
            <person name="Vesth T.C."/>
            <person name="Nybo J."/>
            <person name="Theobald S."/>
            <person name="Brandl J."/>
            <person name="Frisvad J.C."/>
            <person name="Nielsen K.F."/>
            <person name="Lyhne E.K."/>
            <person name="Kogle M.E."/>
            <person name="Kuo A."/>
            <person name="Riley R."/>
            <person name="Clum A."/>
            <person name="Nolan M."/>
            <person name="Lipzen A."/>
            <person name="Salamov A."/>
            <person name="Henrissat B."/>
            <person name="Wiebenga A."/>
            <person name="De vries R.P."/>
            <person name="Grigoriev I.V."/>
            <person name="Mortensen U.H."/>
            <person name="Andersen M.R."/>
            <person name="Baker S.E."/>
        </authorList>
    </citation>
    <scope>NUCLEOTIDE SEQUENCE</scope>
    <source>
        <strain evidence="1">CBS 621.78</strain>
    </source>
</reference>
<organism evidence="1 2">
    <name type="scientific">Aspergillus brunneoviolaceus CBS 621.78</name>
    <dbReference type="NCBI Taxonomy" id="1450534"/>
    <lineage>
        <taxon>Eukaryota</taxon>
        <taxon>Fungi</taxon>
        <taxon>Dikarya</taxon>
        <taxon>Ascomycota</taxon>
        <taxon>Pezizomycotina</taxon>
        <taxon>Eurotiomycetes</taxon>
        <taxon>Eurotiomycetidae</taxon>
        <taxon>Eurotiales</taxon>
        <taxon>Aspergillaceae</taxon>
        <taxon>Aspergillus</taxon>
        <taxon>Aspergillus subgen. Circumdati</taxon>
    </lineage>
</organism>
<dbReference type="EMBL" id="KZ825331">
    <property type="protein sequence ID" value="RAH47283.1"/>
    <property type="molecule type" value="Genomic_DNA"/>
</dbReference>
<proteinExistence type="predicted"/>
<dbReference type="Proteomes" id="UP000249057">
    <property type="component" value="Unassembled WGS sequence"/>
</dbReference>
<sequence length="562" mass="62745">MDDMKTAVDALAAQVKRFHARQQPFRIYHGSTNSTRQSQHHAHNTISTADLNHVLHVNEVTQTVTVEPNVPMDALVAATLEHGLVPLVVMEFPGITAGGGFSGTSGESSSFRHGFFDATVLQIEIVIPNGEIRSASPTGPAADLFWGAASAFGTLGVVTMLEIQCRRALPFVELTYLSTASMSEAMDTIRASTADPTIEYLDGIVYAKDHIVICAGKLTDTLPTATATSPATSPATAPIQQFTRPHDPWFYLHAQARAPRRSSPSTSPNPPSPLKDLIPLQDYLFRYDRGAFWTGRYAYSYFLTPFTHLTRYLLDNFMHTRVMYHALHQSGLAAQYLIQDVAVPYAATTTFLDWLDAPANFGHYPIWLCPLLVRNEGGGLMTTSGRRRPRPNTQATPTPTTTSTPQDETHTQATAQTPLDQDRDKDEATAAADEDAKYLLNFGLWAPSPHRGDAFIDHNRRLERKVHALGGKKWLYAHAYYAEAEFWEIYDWERYRGLRERYQAAYLPDLWEKVRVRLGETQGGEGAGWVKWGRGLVGKVWPVRGLYGVWRAWWGGEYYLKG</sequence>
<gene>
    <name evidence="1" type="ORF">BO95DRAFT_472503</name>
</gene>